<dbReference type="Proteomes" id="UP000645555">
    <property type="component" value="Unassembled WGS sequence"/>
</dbReference>
<reference evidence="1" key="1">
    <citation type="journal article" date="2014" name="Int. J. Syst. Evol. Microbiol.">
        <title>Complete genome sequence of Corynebacterium casei LMG S-19264T (=DSM 44701T), isolated from a smear-ripened cheese.</title>
        <authorList>
            <consortium name="US DOE Joint Genome Institute (JGI-PGF)"/>
            <person name="Walter F."/>
            <person name="Albersmeier A."/>
            <person name="Kalinowski J."/>
            <person name="Ruckert C."/>
        </authorList>
    </citation>
    <scope>NUCLEOTIDE SEQUENCE</scope>
    <source>
        <strain evidence="1">JCM 4956</strain>
    </source>
</reference>
<proteinExistence type="predicted"/>
<comment type="caution">
    <text evidence="1">The sequence shown here is derived from an EMBL/GenBank/DDBJ whole genome shotgun (WGS) entry which is preliminary data.</text>
</comment>
<protein>
    <submittedName>
        <fullName evidence="1">Uncharacterized protein</fullName>
    </submittedName>
</protein>
<name>A0A918KHS7_9ACTN</name>
<dbReference type="RefSeq" id="WP_190036398.1">
    <property type="nucleotide sequence ID" value="NZ_BMWD01000010.1"/>
</dbReference>
<evidence type="ECO:0000313" key="2">
    <source>
        <dbReference type="Proteomes" id="UP000645555"/>
    </source>
</evidence>
<gene>
    <name evidence="1" type="ORF">GCM10010515_34700</name>
</gene>
<keyword evidence="2" id="KW-1185">Reference proteome</keyword>
<sequence length="154" mass="17560">MNRDAPQQEEPAEHVRFRNHLSRLEQATEADEFEVVEAVLADQDRTVAQSAVLRHLDRRARGLHSEPAYPSWAESMTRATTRHPFLTRRLDEWSLFRAIALAERWSPDALLGASDWLQLRTAEAPNAAALEVLAARGRTKRIRNTARSTLKRSP</sequence>
<accession>A0A918KHS7</accession>
<dbReference type="EMBL" id="BMWD01000010">
    <property type="protein sequence ID" value="GGX64025.1"/>
    <property type="molecule type" value="Genomic_DNA"/>
</dbReference>
<dbReference type="AlphaFoldDB" id="A0A918KHS7"/>
<organism evidence="1 2">
    <name type="scientific">Streptomyces fructofermentans</name>
    <dbReference type="NCBI Taxonomy" id="152141"/>
    <lineage>
        <taxon>Bacteria</taxon>
        <taxon>Bacillati</taxon>
        <taxon>Actinomycetota</taxon>
        <taxon>Actinomycetes</taxon>
        <taxon>Kitasatosporales</taxon>
        <taxon>Streptomycetaceae</taxon>
        <taxon>Streptomyces</taxon>
    </lineage>
</organism>
<reference evidence="1" key="2">
    <citation type="submission" date="2020-09" db="EMBL/GenBank/DDBJ databases">
        <authorList>
            <person name="Sun Q."/>
            <person name="Ohkuma M."/>
        </authorList>
    </citation>
    <scope>NUCLEOTIDE SEQUENCE</scope>
    <source>
        <strain evidence="1">JCM 4956</strain>
    </source>
</reference>
<evidence type="ECO:0000313" key="1">
    <source>
        <dbReference type="EMBL" id="GGX64025.1"/>
    </source>
</evidence>